<dbReference type="Proteomes" id="UP000054107">
    <property type="component" value="Unassembled WGS sequence"/>
</dbReference>
<reference evidence="2 3" key="1">
    <citation type="submission" date="2014-09" db="EMBL/GenBank/DDBJ databases">
        <authorList>
            <person name="Ellenberger Sabrina"/>
        </authorList>
    </citation>
    <scope>NUCLEOTIDE SEQUENCE [LARGE SCALE GENOMIC DNA]</scope>
    <source>
        <strain evidence="2 3">CBS 412.66</strain>
    </source>
</reference>
<name>A0A0B7NDI2_9FUNG</name>
<evidence type="ECO:0000256" key="1">
    <source>
        <dbReference type="SAM" id="MobiDB-lite"/>
    </source>
</evidence>
<dbReference type="AlphaFoldDB" id="A0A0B7NDI2"/>
<dbReference type="OrthoDB" id="10436342at2759"/>
<accession>A0A0B7NDI2</accession>
<dbReference type="EMBL" id="LN730002">
    <property type="protein sequence ID" value="CEP13557.1"/>
    <property type="molecule type" value="Genomic_DNA"/>
</dbReference>
<keyword evidence="3" id="KW-1185">Reference proteome</keyword>
<evidence type="ECO:0000313" key="2">
    <source>
        <dbReference type="EMBL" id="CEP13557.1"/>
    </source>
</evidence>
<protein>
    <submittedName>
        <fullName evidence="2">Uncharacterized protein</fullName>
    </submittedName>
</protein>
<evidence type="ECO:0000313" key="3">
    <source>
        <dbReference type="Proteomes" id="UP000054107"/>
    </source>
</evidence>
<gene>
    <name evidence="2" type="primary">PARPA_07647.1 scaffold 29023</name>
</gene>
<feature type="region of interest" description="Disordered" evidence="1">
    <location>
        <begin position="1"/>
        <end position="47"/>
    </location>
</feature>
<organism evidence="2 3">
    <name type="scientific">Parasitella parasitica</name>
    <dbReference type="NCBI Taxonomy" id="35722"/>
    <lineage>
        <taxon>Eukaryota</taxon>
        <taxon>Fungi</taxon>
        <taxon>Fungi incertae sedis</taxon>
        <taxon>Mucoromycota</taxon>
        <taxon>Mucoromycotina</taxon>
        <taxon>Mucoromycetes</taxon>
        <taxon>Mucorales</taxon>
        <taxon>Mucorineae</taxon>
        <taxon>Mucoraceae</taxon>
        <taxon>Parasitella</taxon>
    </lineage>
</organism>
<sequence length="151" mass="16781">MWPAPAKSATASSSSTDDEVHSPSLSASRYLNGSSSRLSSLSAPSTTKAKLDKYIEMCKSKADKHEFNLQTEINQVLASKDIILLKKAQFCLELVKYIDAESLLKNIQSDAISKDIKVNSEIFLALVTLLRDINDETDRRALNIELNNLYE</sequence>
<feature type="compositionally biased region" description="Low complexity" evidence="1">
    <location>
        <begin position="28"/>
        <end position="45"/>
    </location>
</feature>
<proteinExistence type="predicted"/>